<evidence type="ECO:0000256" key="3">
    <source>
        <dbReference type="ARBA" id="ARBA00022729"/>
    </source>
</evidence>
<dbReference type="Pfam" id="PF00069">
    <property type="entry name" value="Pkinase"/>
    <property type="match status" value="1"/>
</dbReference>
<evidence type="ECO:0000256" key="1">
    <source>
        <dbReference type="ARBA" id="ARBA00004167"/>
    </source>
</evidence>
<comment type="subcellular location">
    <subcellularLocation>
        <location evidence="1">Membrane</location>
        <topology evidence="1">Single-pass membrane protein</topology>
    </subcellularLocation>
</comment>
<dbReference type="GO" id="GO:0016020">
    <property type="term" value="C:membrane"/>
    <property type="evidence" value="ECO:0007669"/>
    <property type="project" value="UniProtKB-SubCell"/>
</dbReference>
<dbReference type="SMART" id="SM00220">
    <property type="entry name" value="S_TKc"/>
    <property type="match status" value="1"/>
</dbReference>
<feature type="domain" description="Protein kinase" evidence="7">
    <location>
        <begin position="1"/>
        <end position="304"/>
    </location>
</feature>
<evidence type="ECO:0000259" key="7">
    <source>
        <dbReference type="PROSITE" id="PS50011"/>
    </source>
</evidence>
<proteinExistence type="predicted"/>
<keyword evidence="4 6" id="KW-1133">Transmembrane helix</keyword>
<keyword evidence="2 6" id="KW-0812">Transmembrane</keyword>
<dbReference type="Gene3D" id="1.10.510.10">
    <property type="entry name" value="Transferase(Phosphotransferase) domain 1"/>
    <property type="match status" value="1"/>
</dbReference>
<dbReference type="GO" id="GO:0005524">
    <property type="term" value="F:ATP binding"/>
    <property type="evidence" value="ECO:0007669"/>
    <property type="project" value="InterPro"/>
</dbReference>
<dbReference type="InterPro" id="IPR011009">
    <property type="entry name" value="Kinase-like_dom_sf"/>
</dbReference>
<organism evidence="8">
    <name type="scientific">Ananas comosus var. bracteatus</name>
    <name type="common">red pineapple</name>
    <dbReference type="NCBI Taxonomy" id="296719"/>
    <lineage>
        <taxon>Eukaryota</taxon>
        <taxon>Viridiplantae</taxon>
        <taxon>Streptophyta</taxon>
        <taxon>Embryophyta</taxon>
        <taxon>Tracheophyta</taxon>
        <taxon>Spermatophyta</taxon>
        <taxon>Magnoliopsida</taxon>
        <taxon>Liliopsida</taxon>
        <taxon>Poales</taxon>
        <taxon>Bromeliaceae</taxon>
        <taxon>Bromelioideae</taxon>
        <taxon>Ananas</taxon>
    </lineage>
</organism>
<dbReference type="GO" id="GO:0004672">
    <property type="term" value="F:protein kinase activity"/>
    <property type="evidence" value="ECO:0007669"/>
    <property type="project" value="InterPro"/>
</dbReference>
<dbReference type="InterPro" id="IPR008271">
    <property type="entry name" value="Ser/Thr_kinase_AS"/>
</dbReference>
<dbReference type="PANTHER" id="PTHR47974:SF4">
    <property type="entry name" value="RECEPTOR-LIKE SERINE_THREONINE-PROTEIN KINASE"/>
    <property type="match status" value="1"/>
</dbReference>
<dbReference type="InterPro" id="IPR000719">
    <property type="entry name" value="Prot_kinase_dom"/>
</dbReference>
<dbReference type="PROSITE" id="PS00108">
    <property type="entry name" value="PROTEIN_KINASE_ST"/>
    <property type="match status" value="1"/>
</dbReference>
<sequence>MGVFLRVHLSIFVIEAFFIAFGWWFIFRKDQKPLDQEGYKVISSQFRRFTYKELERATGNFKDELGRGGSGLCVHRLLVSEFVENGSLDKALFDGRSAIGNVLRWNERFKIALGVAKGLAYLHHSCLEWVIHCDVKPENILLDREFEPKIADFGLAKLLQRGGATANLSRIRGTRGYIAPEWASSLPITGKVDVYSYGVVLLELVKGLRVSEWLVKEEEHVSVALKRLAKLLREKLESGERSWVSEFVDARLNGDFSYPQAKVMVELAASCMEEERSKRPSMYSVVQDLLSSDSEANSLAVHSL</sequence>
<evidence type="ECO:0000313" key="8">
    <source>
        <dbReference type="EMBL" id="CAD1822110.1"/>
    </source>
</evidence>
<keyword evidence="5 6" id="KW-0472">Membrane</keyword>
<dbReference type="AlphaFoldDB" id="A0A6V7NU25"/>
<evidence type="ECO:0000256" key="4">
    <source>
        <dbReference type="ARBA" id="ARBA00022989"/>
    </source>
</evidence>
<name>A0A6V7NU25_ANACO</name>
<evidence type="ECO:0000256" key="5">
    <source>
        <dbReference type="ARBA" id="ARBA00023136"/>
    </source>
</evidence>
<reference evidence="8" key="1">
    <citation type="submission" date="2020-07" db="EMBL/GenBank/DDBJ databases">
        <authorList>
            <person name="Lin J."/>
        </authorList>
    </citation>
    <scope>NUCLEOTIDE SEQUENCE</scope>
</reference>
<evidence type="ECO:0000256" key="2">
    <source>
        <dbReference type="ARBA" id="ARBA00022692"/>
    </source>
</evidence>
<dbReference type="EMBL" id="LR862142">
    <property type="protein sequence ID" value="CAD1822110.1"/>
    <property type="molecule type" value="Genomic_DNA"/>
</dbReference>
<dbReference type="SUPFAM" id="SSF56112">
    <property type="entry name" value="Protein kinase-like (PK-like)"/>
    <property type="match status" value="1"/>
</dbReference>
<protein>
    <recommendedName>
        <fullName evidence="7">Protein kinase domain-containing protein</fullName>
    </recommendedName>
</protein>
<accession>A0A6V7NU25</accession>
<keyword evidence="3" id="KW-0732">Signal</keyword>
<feature type="transmembrane region" description="Helical" evidence="6">
    <location>
        <begin position="6"/>
        <end position="27"/>
    </location>
</feature>
<dbReference type="PANTHER" id="PTHR47974">
    <property type="entry name" value="OS07G0415500 PROTEIN"/>
    <property type="match status" value="1"/>
</dbReference>
<dbReference type="PROSITE" id="PS50011">
    <property type="entry name" value="PROTEIN_KINASE_DOM"/>
    <property type="match status" value="1"/>
</dbReference>
<dbReference type="FunFam" id="1.10.510.10:FF:000302">
    <property type="entry name" value="Serine/threonine-protein kinase"/>
    <property type="match status" value="1"/>
</dbReference>
<evidence type="ECO:0000256" key="6">
    <source>
        <dbReference type="SAM" id="Phobius"/>
    </source>
</evidence>
<gene>
    <name evidence="8" type="ORF">CB5_LOCUS5321</name>
</gene>